<reference evidence="1" key="1">
    <citation type="journal article" date="2014" name="Front. Microbiol.">
        <title>High frequency of phylogenetically diverse reductive dehalogenase-homologous genes in deep subseafloor sedimentary metagenomes.</title>
        <authorList>
            <person name="Kawai M."/>
            <person name="Futagami T."/>
            <person name="Toyoda A."/>
            <person name="Takaki Y."/>
            <person name="Nishi S."/>
            <person name="Hori S."/>
            <person name="Arai W."/>
            <person name="Tsubouchi T."/>
            <person name="Morono Y."/>
            <person name="Uchiyama I."/>
            <person name="Ito T."/>
            <person name="Fujiyama A."/>
            <person name="Inagaki F."/>
            <person name="Takami H."/>
        </authorList>
    </citation>
    <scope>NUCLEOTIDE SEQUENCE</scope>
    <source>
        <strain evidence="1">Expedition CK06-06</strain>
    </source>
</reference>
<evidence type="ECO:0000313" key="1">
    <source>
        <dbReference type="EMBL" id="GAH67174.1"/>
    </source>
</evidence>
<gene>
    <name evidence="1" type="ORF">S03H2_43035</name>
</gene>
<name>X1IM29_9ZZZZ</name>
<protein>
    <submittedName>
        <fullName evidence="1">Uncharacterized protein</fullName>
    </submittedName>
</protein>
<proteinExistence type="predicted"/>
<accession>X1IM29</accession>
<organism evidence="1">
    <name type="scientific">marine sediment metagenome</name>
    <dbReference type="NCBI Taxonomy" id="412755"/>
    <lineage>
        <taxon>unclassified sequences</taxon>
        <taxon>metagenomes</taxon>
        <taxon>ecological metagenomes</taxon>
    </lineage>
</organism>
<dbReference type="AlphaFoldDB" id="X1IM29"/>
<comment type="caution">
    <text evidence="1">The sequence shown here is derived from an EMBL/GenBank/DDBJ whole genome shotgun (WGS) entry which is preliminary data.</text>
</comment>
<feature type="non-terminal residue" evidence="1">
    <location>
        <position position="48"/>
    </location>
</feature>
<dbReference type="EMBL" id="BARU01026818">
    <property type="protein sequence ID" value="GAH67174.1"/>
    <property type="molecule type" value="Genomic_DNA"/>
</dbReference>
<sequence>MPPVFKALATITVWVLFIGSFLAVLGGFAGVIGVPAPAGATPVAFRLA</sequence>